<name>A0A4S3M414_9FLAO</name>
<evidence type="ECO:0000313" key="2">
    <source>
        <dbReference type="Proteomes" id="UP000305939"/>
    </source>
</evidence>
<comment type="caution">
    <text evidence="1">The sequence shown here is derived from an EMBL/GenBank/DDBJ whole genome shotgun (WGS) entry which is preliminary data.</text>
</comment>
<dbReference type="Proteomes" id="UP000305939">
    <property type="component" value="Unassembled WGS sequence"/>
</dbReference>
<dbReference type="RefSeq" id="WP_136335110.1">
    <property type="nucleotide sequence ID" value="NZ_QXMP01000032.1"/>
</dbReference>
<organism evidence="1 2">
    <name type="scientific">Robertkochia marina</name>
    <dbReference type="NCBI Taxonomy" id="1227945"/>
    <lineage>
        <taxon>Bacteria</taxon>
        <taxon>Pseudomonadati</taxon>
        <taxon>Bacteroidota</taxon>
        <taxon>Flavobacteriia</taxon>
        <taxon>Flavobacteriales</taxon>
        <taxon>Flavobacteriaceae</taxon>
        <taxon>Robertkochia</taxon>
    </lineage>
</organism>
<protein>
    <submittedName>
        <fullName evidence="1">Uncharacterized protein</fullName>
    </submittedName>
</protein>
<evidence type="ECO:0000313" key="1">
    <source>
        <dbReference type="EMBL" id="THD69620.1"/>
    </source>
</evidence>
<accession>A0A4S3M414</accession>
<dbReference type="OrthoDB" id="1335347at2"/>
<keyword evidence="2" id="KW-1185">Reference proteome</keyword>
<gene>
    <name evidence="1" type="ORF">E7Z59_04645</name>
</gene>
<dbReference type="AlphaFoldDB" id="A0A4S3M414"/>
<proteinExistence type="predicted"/>
<reference evidence="1 2" key="1">
    <citation type="submission" date="2019-04" db="EMBL/GenBank/DDBJ databases">
        <title>Draft genome sequence of Robertkochia marina CC-AMO-30D.</title>
        <authorList>
            <person name="Hameed A."/>
            <person name="Lin S.-Y."/>
            <person name="Shahina M."/>
            <person name="Lai W.-A."/>
            <person name="Young C.-C."/>
        </authorList>
    </citation>
    <scope>NUCLEOTIDE SEQUENCE [LARGE SCALE GENOMIC DNA]</scope>
    <source>
        <strain evidence="1 2">CC-AMO-30D</strain>
    </source>
</reference>
<dbReference type="EMBL" id="SSMC01000001">
    <property type="protein sequence ID" value="THD69620.1"/>
    <property type="molecule type" value="Genomic_DNA"/>
</dbReference>
<sequence length="294" mass="34275">MARKVYYSKPLKYFWEHLYRTQKNYTPEYTDDQIFEIIRNNILNKPAAAFETAASKQLIVSGWEMWRMDAKGELLHVFFVDRDLQDFLENTTLSDLEGIKDFLLEQGHNRSVFHLYSNKQSKHIVFQFALHIPYESEGYAFSISVEEDGSIELYYSRAENGGRMSDKFYKDVNNKNDEISLTHSKMFRLAINTITYMSCFPECVADGVPKNLLERSENLSARNFSLQLSDKVKEIEGSNPSRRPHFRKGHFRHLRSKKFVNKQGQVVFVSETMVKAKAKTVSTSPEIDRFGKSE</sequence>